<dbReference type="InterPro" id="IPR000266">
    <property type="entry name" value="Ribosomal_uS17"/>
</dbReference>
<gene>
    <name evidence="6 7" type="primary">rpsQ</name>
</gene>
<dbReference type="PANTHER" id="PTHR10744:SF1">
    <property type="entry name" value="SMALL RIBOSOMAL SUBUNIT PROTEIN US17M"/>
    <property type="match status" value="1"/>
</dbReference>
<dbReference type="AlphaFoldDB" id="A0A0H4TDJ1"/>
<dbReference type="Gene3D" id="2.40.50.140">
    <property type="entry name" value="Nucleic acid-binding proteins"/>
    <property type="match status" value="1"/>
</dbReference>
<evidence type="ECO:0000256" key="5">
    <source>
        <dbReference type="ARBA" id="ARBA00023274"/>
    </source>
</evidence>
<comment type="function">
    <text evidence="6">One of the primary rRNA binding proteins, it binds specifically to the 5'-end of 16S ribosomal RNA.</text>
</comment>
<keyword evidence="2 6" id="KW-0699">rRNA-binding</keyword>
<reference evidence="7" key="1">
    <citation type="journal article" date="2015" name="ISME J.">
        <title>Aquifer environment selects for microbial species cohorts in sediment and groundwater.</title>
        <authorList>
            <person name="Hug L.A."/>
            <person name="Thomas B.C."/>
            <person name="Brown C.T."/>
            <person name="Frischkorn K.R."/>
            <person name="Williams K.H."/>
            <person name="Tringe S.G."/>
            <person name="Banfield J.F."/>
        </authorList>
    </citation>
    <scope>NUCLEOTIDE SEQUENCE</scope>
</reference>
<dbReference type="GO" id="GO:0019843">
    <property type="term" value="F:rRNA binding"/>
    <property type="evidence" value="ECO:0007669"/>
    <property type="project" value="UniProtKB-UniRule"/>
</dbReference>
<evidence type="ECO:0000256" key="3">
    <source>
        <dbReference type="ARBA" id="ARBA00022884"/>
    </source>
</evidence>
<sequence length="91" mass="10169">MNTRRRLTGVVTSNKMQKTVVVKITRTYSHPLYKKVVHSSSKIKAHDILGCQIGDEVVIVETAPISREKAWAVESIVKHQYVEIEPPGEGA</sequence>
<dbReference type="NCBIfam" id="NF004123">
    <property type="entry name" value="PRK05610.1"/>
    <property type="match status" value="1"/>
</dbReference>
<accession>A0A0H4TDJ1</accession>
<evidence type="ECO:0000256" key="2">
    <source>
        <dbReference type="ARBA" id="ARBA00022730"/>
    </source>
</evidence>
<dbReference type="PRINTS" id="PR00973">
    <property type="entry name" value="RIBOSOMALS17"/>
</dbReference>
<keyword evidence="5 6" id="KW-0687">Ribonucleoprotein</keyword>
<dbReference type="PANTHER" id="PTHR10744">
    <property type="entry name" value="40S RIBOSOMAL PROTEIN S11 FAMILY MEMBER"/>
    <property type="match status" value="1"/>
</dbReference>
<evidence type="ECO:0000256" key="1">
    <source>
        <dbReference type="ARBA" id="ARBA00010254"/>
    </source>
</evidence>
<proteinExistence type="inferred from homology"/>
<dbReference type="SUPFAM" id="SSF50249">
    <property type="entry name" value="Nucleic acid-binding proteins"/>
    <property type="match status" value="1"/>
</dbReference>
<protein>
    <recommendedName>
        <fullName evidence="6">Small ribosomal subunit protein uS17</fullName>
    </recommendedName>
</protein>
<dbReference type="HAMAP" id="MF_01345_B">
    <property type="entry name" value="Ribosomal_uS17_B"/>
    <property type="match status" value="1"/>
</dbReference>
<dbReference type="GO" id="GO:0006412">
    <property type="term" value="P:translation"/>
    <property type="evidence" value="ECO:0007669"/>
    <property type="project" value="UniProtKB-UniRule"/>
</dbReference>
<keyword evidence="3 6" id="KW-0694">RNA-binding</keyword>
<evidence type="ECO:0000313" key="7">
    <source>
        <dbReference type="EMBL" id="AKQ04612.1"/>
    </source>
</evidence>
<dbReference type="GO" id="GO:0022627">
    <property type="term" value="C:cytosolic small ribosomal subunit"/>
    <property type="evidence" value="ECO:0007669"/>
    <property type="project" value="UniProtKB-UniRule"/>
</dbReference>
<dbReference type="InterPro" id="IPR012340">
    <property type="entry name" value="NA-bd_OB-fold"/>
</dbReference>
<comment type="subunit">
    <text evidence="6">Part of the 30S ribosomal subunit.</text>
</comment>
<dbReference type="EMBL" id="KT007045">
    <property type="protein sequence ID" value="AKQ04612.1"/>
    <property type="molecule type" value="Genomic_DNA"/>
</dbReference>
<dbReference type="InterPro" id="IPR019984">
    <property type="entry name" value="Ribosomal_uS17_bact/chlr"/>
</dbReference>
<organism evidence="7">
    <name type="scientific">uncultured Chloroflexi bacterium Rifle_16ft_4_minimus_640</name>
    <dbReference type="NCBI Taxonomy" id="1665080"/>
    <lineage>
        <taxon>Bacteria</taxon>
        <taxon>Bacillati</taxon>
        <taxon>Chloroflexota</taxon>
        <taxon>environmental samples</taxon>
    </lineage>
</organism>
<dbReference type="NCBIfam" id="TIGR03635">
    <property type="entry name" value="uS17_bact"/>
    <property type="match status" value="1"/>
</dbReference>
<keyword evidence="4 6" id="KW-0689">Ribosomal protein</keyword>
<dbReference type="Pfam" id="PF00366">
    <property type="entry name" value="Ribosomal_S17"/>
    <property type="match status" value="1"/>
</dbReference>
<name>A0A0H4TDJ1_9CHLR</name>
<evidence type="ECO:0000256" key="4">
    <source>
        <dbReference type="ARBA" id="ARBA00022980"/>
    </source>
</evidence>
<dbReference type="CDD" id="cd00364">
    <property type="entry name" value="Ribosomal_uS17"/>
    <property type="match status" value="1"/>
</dbReference>
<evidence type="ECO:0000256" key="6">
    <source>
        <dbReference type="HAMAP-Rule" id="MF_01345"/>
    </source>
</evidence>
<comment type="similarity">
    <text evidence="1 6">Belongs to the universal ribosomal protein uS17 family.</text>
</comment>
<dbReference type="GO" id="GO:0003735">
    <property type="term" value="F:structural constituent of ribosome"/>
    <property type="evidence" value="ECO:0007669"/>
    <property type="project" value="UniProtKB-UniRule"/>
</dbReference>